<name>A0A0K2TIK8_LEPSM</name>
<proteinExistence type="predicted"/>
<evidence type="ECO:0000313" key="1">
    <source>
        <dbReference type="EMBL" id="CDW25858.1"/>
    </source>
</evidence>
<sequence>MQPIIFYGVTTKKCGGSQTLPLNALWYNLVFLLTLISPKHVRIKINILFCYHLLRAYIMLMFDENQKG</sequence>
<organism evidence="1">
    <name type="scientific">Lepeophtheirus salmonis</name>
    <name type="common">Salmon louse</name>
    <name type="synonym">Caligus salmonis</name>
    <dbReference type="NCBI Taxonomy" id="72036"/>
    <lineage>
        <taxon>Eukaryota</taxon>
        <taxon>Metazoa</taxon>
        <taxon>Ecdysozoa</taxon>
        <taxon>Arthropoda</taxon>
        <taxon>Crustacea</taxon>
        <taxon>Multicrustacea</taxon>
        <taxon>Hexanauplia</taxon>
        <taxon>Copepoda</taxon>
        <taxon>Siphonostomatoida</taxon>
        <taxon>Caligidae</taxon>
        <taxon>Lepeophtheirus</taxon>
    </lineage>
</organism>
<dbReference type="EMBL" id="HACA01008497">
    <property type="protein sequence ID" value="CDW25858.1"/>
    <property type="molecule type" value="Transcribed_RNA"/>
</dbReference>
<dbReference type="AlphaFoldDB" id="A0A0K2TIK8"/>
<accession>A0A0K2TIK8</accession>
<reference evidence="1" key="1">
    <citation type="submission" date="2014-05" db="EMBL/GenBank/DDBJ databases">
        <authorList>
            <person name="Chronopoulou M."/>
        </authorList>
    </citation>
    <scope>NUCLEOTIDE SEQUENCE</scope>
    <source>
        <tissue evidence="1">Whole organism</tissue>
    </source>
</reference>
<protein>
    <submittedName>
        <fullName evidence="1">Uncharacterized protein</fullName>
    </submittedName>
</protein>